<evidence type="ECO:0000256" key="1">
    <source>
        <dbReference type="ARBA" id="ARBA00006484"/>
    </source>
</evidence>
<feature type="compositionally biased region" description="Basic and acidic residues" evidence="3">
    <location>
        <begin position="39"/>
        <end position="58"/>
    </location>
</feature>
<accession>A0ABV2XVE6</accession>
<keyword evidence="5" id="KW-1185">Reference proteome</keyword>
<protein>
    <submittedName>
        <fullName evidence="4">SDR family NAD(P)-dependent oxidoreductase</fullName>
    </submittedName>
</protein>
<evidence type="ECO:0000313" key="5">
    <source>
        <dbReference type="Proteomes" id="UP001550603"/>
    </source>
</evidence>
<keyword evidence="2" id="KW-0560">Oxidoreductase</keyword>
<comment type="similarity">
    <text evidence="1">Belongs to the short-chain dehydrogenases/reductases (SDR) family.</text>
</comment>
<evidence type="ECO:0000256" key="3">
    <source>
        <dbReference type="SAM" id="MobiDB-lite"/>
    </source>
</evidence>
<dbReference type="PANTHER" id="PTHR44196:SF1">
    <property type="entry name" value="DEHYDROGENASE_REDUCTASE SDR FAMILY MEMBER 7B"/>
    <property type="match status" value="1"/>
</dbReference>
<dbReference type="InterPro" id="IPR036291">
    <property type="entry name" value="NAD(P)-bd_dom_sf"/>
</dbReference>
<feature type="non-terminal residue" evidence="4">
    <location>
        <position position="64"/>
    </location>
</feature>
<dbReference type="EMBL" id="JBEYBN010000019">
    <property type="protein sequence ID" value="MEU2267880.1"/>
    <property type="molecule type" value="Genomic_DNA"/>
</dbReference>
<comment type="caution">
    <text evidence="4">The sequence shown here is derived from an EMBL/GenBank/DDBJ whole genome shotgun (WGS) entry which is preliminary data.</text>
</comment>
<evidence type="ECO:0000256" key="2">
    <source>
        <dbReference type="ARBA" id="ARBA00023002"/>
    </source>
</evidence>
<dbReference type="Pfam" id="PF00106">
    <property type="entry name" value="adh_short"/>
    <property type="match status" value="1"/>
</dbReference>
<proteinExistence type="inferred from homology"/>
<sequence length="64" mass="6387">MTGASGGVGRATARAFAARGDTVALLARGLEGLAAADDDVPRAPGEEHLNAVDVTDHEAVDDDA</sequence>
<dbReference type="PANTHER" id="PTHR44196">
    <property type="entry name" value="DEHYDROGENASE/REDUCTASE SDR FAMILY MEMBER 7B"/>
    <property type="match status" value="1"/>
</dbReference>
<name>A0ABV2XVE6_9ACTN</name>
<reference evidence="4 5" key="1">
    <citation type="submission" date="2024-06" db="EMBL/GenBank/DDBJ databases">
        <title>The Natural Products Discovery Center: Release of the First 8490 Sequenced Strains for Exploring Actinobacteria Biosynthetic Diversity.</title>
        <authorList>
            <person name="Kalkreuter E."/>
            <person name="Kautsar S.A."/>
            <person name="Yang D."/>
            <person name="Bader C.D."/>
            <person name="Teijaro C.N."/>
            <person name="Fluegel L."/>
            <person name="Davis C.M."/>
            <person name="Simpson J.R."/>
            <person name="Lauterbach L."/>
            <person name="Steele A.D."/>
            <person name="Gui C."/>
            <person name="Meng S."/>
            <person name="Li G."/>
            <person name="Viehrig K."/>
            <person name="Ye F."/>
            <person name="Su P."/>
            <person name="Kiefer A.F."/>
            <person name="Nichols A."/>
            <person name="Cepeda A.J."/>
            <person name="Yan W."/>
            <person name="Fan B."/>
            <person name="Jiang Y."/>
            <person name="Adhikari A."/>
            <person name="Zheng C.-J."/>
            <person name="Schuster L."/>
            <person name="Cowan T.M."/>
            <person name="Smanski M.J."/>
            <person name="Chevrette M.G."/>
            <person name="De Carvalho L.P.S."/>
            <person name="Shen B."/>
        </authorList>
    </citation>
    <scope>NUCLEOTIDE SEQUENCE [LARGE SCALE GENOMIC DNA]</scope>
    <source>
        <strain evidence="4 5">NPDC019583</strain>
    </source>
</reference>
<organism evidence="4 5">
    <name type="scientific">Streptomyces olindensis</name>
    <dbReference type="NCBI Taxonomy" id="358823"/>
    <lineage>
        <taxon>Bacteria</taxon>
        <taxon>Bacillati</taxon>
        <taxon>Actinomycetota</taxon>
        <taxon>Actinomycetes</taxon>
        <taxon>Kitasatosporales</taxon>
        <taxon>Streptomycetaceae</taxon>
        <taxon>Streptomyces</taxon>
    </lineage>
</organism>
<dbReference type="Proteomes" id="UP001550603">
    <property type="component" value="Unassembled WGS sequence"/>
</dbReference>
<gene>
    <name evidence="4" type="ORF">ABZ568_15970</name>
</gene>
<dbReference type="InterPro" id="IPR002347">
    <property type="entry name" value="SDR_fam"/>
</dbReference>
<feature type="region of interest" description="Disordered" evidence="3">
    <location>
        <begin position="37"/>
        <end position="64"/>
    </location>
</feature>
<dbReference type="Gene3D" id="3.40.50.720">
    <property type="entry name" value="NAD(P)-binding Rossmann-like Domain"/>
    <property type="match status" value="1"/>
</dbReference>
<dbReference type="RefSeq" id="WP_359789171.1">
    <property type="nucleotide sequence ID" value="NZ_JBEYBN010000019.1"/>
</dbReference>
<evidence type="ECO:0000313" key="4">
    <source>
        <dbReference type="EMBL" id="MEU2267880.1"/>
    </source>
</evidence>
<dbReference type="SUPFAM" id="SSF51735">
    <property type="entry name" value="NAD(P)-binding Rossmann-fold domains"/>
    <property type="match status" value="1"/>
</dbReference>